<proteinExistence type="predicted"/>
<sequence>MVGLLRVVDRLCSLAVRHSLRDREVRGSIPGRVKPRTLKLVLAADPPSVYLCSSKSPAILDIDPNGRVITTRYTKHDTLMNPARPVQVADFVDVTSDVISISTISGGATSFGVNRFTSGSTASKQALDVYSTPYPEFKPERVVLTPTEVHAVYRTPVNPTATAATTKPSAINTASSTTTTTTCKAGTTSRPENGKVVTTYSFGGGCEGGRGGEGETATSREHGGNKSRGMGKKTGTGKTLDSGNDNQDAEVKGETSRRGKLCQVRGEQGGAERKQVDTCTAPQQAVSDSSTLINAKAGTCRYSSNGSSNRAVTFETPGVSLTDASTELEGEGLLMSL</sequence>
<dbReference type="Proteomes" id="UP000762676">
    <property type="component" value="Unassembled WGS sequence"/>
</dbReference>
<name>A0AAV4GD11_9GAST</name>
<protein>
    <submittedName>
        <fullName evidence="2">Uncharacterized protein</fullName>
    </submittedName>
</protein>
<evidence type="ECO:0000313" key="2">
    <source>
        <dbReference type="EMBL" id="GFR82536.1"/>
    </source>
</evidence>
<evidence type="ECO:0000256" key="1">
    <source>
        <dbReference type="SAM" id="MobiDB-lite"/>
    </source>
</evidence>
<keyword evidence="3" id="KW-1185">Reference proteome</keyword>
<reference evidence="2 3" key="1">
    <citation type="journal article" date="2021" name="Elife">
        <title>Chloroplast acquisition without the gene transfer in kleptoplastic sea slugs, Plakobranchus ocellatus.</title>
        <authorList>
            <person name="Maeda T."/>
            <person name="Takahashi S."/>
            <person name="Yoshida T."/>
            <person name="Shimamura S."/>
            <person name="Takaki Y."/>
            <person name="Nagai Y."/>
            <person name="Toyoda A."/>
            <person name="Suzuki Y."/>
            <person name="Arimoto A."/>
            <person name="Ishii H."/>
            <person name="Satoh N."/>
            <person name="Nishiyama T."/>
            <person name="Hasebe M."/>
            <person name="Maruyama T."/>
            <person name="Minagawa J."/>
            <person name="Obokata J."/>
            <person name="Shigenobu S."/>
        </authorList>
    </citation>
    <scope>NUCLEOTIDE SEQUENCE [LARGE SCALE GENOMIC DNA]</scope>
</reference>
<dbReference type="EMBL" id="BMAT01011946">
    <property type="protein sequence ID" value="GFR82536.1"/>
    <property type="molecule type" value="Genomic_DNA"/>
</dbReference>
<gene>
    <name evidence="2" type="ORF">ElyMa_005954100</name>
</gene>
<dbReference type="AlphaFoldDB" id="A0AAV4GD11"/>
<organism evidence="2 3">
    <name type="scientific">Elysia marginata</name>
    <dbReference type="NCBI Taxonomy" id="1093978"/>
    <lineage>
        <taxon>Eukaryota</taxon>
        <taxon>Metazoa</taxon>
        <taxon>Spiralia</taxon>
        <taxon>Lophotrochozoa</taxon>
        <taxon>Mollusca</taxon>
        <taxon>Gastropoda</taxon>
        <taxon>Heterobranchia</taxon>
        <taxon>Euthyneura</taxon>
        <taxon>Panpulmonata</taxon>
        <taxon>Sacoglossa</taxon>
        <taxon>Placobranchoidea</taxon>
        <taxon>Plakobranchidae</taxon>
        <taxon>Elysia</taxon>
    </lineage>
</organism>
<feature type="region of interest" description="Disordered" evidence="1">
    <location>
        <begin position="172"/>
        <end position="258"/>
    </location>
</feature>
<comment type="caution">
    <text evidence="2">The sequence shown here is derived from an EMBL/GenBank/DDBJ whole genome shotgun (WGS) entry which is preliminary data.</text>
</comment>
<accession>A0AAV4GD11</accession>
<feature type="compositionally biased region" description="Basic and acidic residues" evidence="1">
    <location>
        <begin position="210"/>
        <end position="224"/>
    </location>
</feature>
<feature type="compositionally biased region" description="Low complexity" evidence="1">
    <location>
        <begin position="172"/>
        <end position="189"/>
    </location>
</feature>
<evidence type="ECO:0000313" key="3">
    <source>
        <dbReference type="Proteomes" id="UP000762676"/>
    </source>
</evidence>